<dbReference type="Pfam" id="PF00271">
    <property type="entry name" value="Helicase_C"/>
    <property type="match status" value="1"/>
</dbReference>
<dbReference type="InterPro" id="IPR014001">
    <property type="entry name" value="Helicase_ATP-bd"/>
</dbReference>
<dbReference type="PANTHER" id="PTHR47957:SF3">
    <property type="entry name" value="ATP-DEPENDENT HELICASE HRQ1"/>
    <property type="match status" value="1"/>
</dbReference>
<dbReference type="PROSITE" id="PS51192">
    <property type="entry name" value="HELICASE_ATP_BIND_1"/>
    <property type="match status" value="1"/>
</dbReference>
<reference evidence="5" key="1">
    <citation type="journal article" date="2014" name="Int. J. Syst. Evol. Microbiol.">
        <title>Complete genome sequence of Corynebacterium casei LMG S-19264T (=DSM 44701T), isolated from a smear-ripened cheese.</title>
        <authorList>
            <consortium name="US DOE Joint Genome Institute (JGI-PGF)"/>
            <person name="Walter F."/>
            <person name="Albersmeier A."/>
            <person name="Kalinowski J."/>
            <person name="Ruckert C."/>
        </authorList>
    </citation>
    <scope>NUCLEOTIDE SEQUENCE</scope>
    <source>
        <strain evidence="5">KCTC 23224</strain>
    </source>
</reference>
<dbReference type="GO" id="GO:0043138">
    <property type="term" value="F:3'-5' DNA helicase activity"/>
    <property type="evidence" value="ECO:0007669"/>
    <property type="project" value="TreeGrafter"/>
</dbReference>
<reference evidence="5" key="2">
    <citation type="submission" date="2020-09" db="EMBL/GenBank/DDBJ databases">
        <authorList>
            <person name="Sun Q."/>
            <person name="Kim S."/>
        </authorList>
    </citation>
    <scope>NUCLEOTIDE SEQUENCE</scope>
    <source>
        <strain evidence="5">KCTC 23224</strain>
    </source>
</reference>
<evidence type="ECO:0000313" key="5">
    <source>
        <dbReference type="EMBL" id="GHB49081.1"/>
    </source>
</evidence>
<keyword evidence="5" id="KW-0347">Helicase</keyword>
<keyword evidence="6" id="KW-1185">Reference proteome</keyword>
<dbReference type="GO" id="GO:0005524">
    <property type="term" value="F:ATP binding"/>
    <property type="evidence" value="ECO:0007669"/>
    <property type="project" value="UniProtKB-KW"/>
</dbReference>
<keyword evidence="2" id="KW-0067">ATP-binding</keyword>
<dbReference type="InterPro" id="IPR027417">
    <property type="entry name" value="P-loop_NTPase"/>
</dbReference>
<sequence>MKGYYHSLFSEISQRSVDATLGVLGIRNPQLRKHIKDQLTDELGQGNRILADPVFEAAFPWAEVKETFQDLGNRNFLHPTFVDALDAQHSHVTYHIGPAKDLSGQALRKNWRPRTHQLRSWEILKEPNPKSLIVTSGTGSGKTECFMVPIIDDLVRQHKENNQKLEGVQALFIYPLNALINSQRERILSWTMNFEDKVRFCLYNGNTPESVKADFVRNSPKNEVYDRNTLWSSPPPILITNPTMLEYMLIRSKDRPILNASQGKLKYIVLDEAHTYIGSQAAELALLIRRVLNGFGVEAENVRFIATSATIGSDQEAEIALKRYLADIAGINEDSIEVVGGSRTIPALNAGESNNLTYDQLNELDINQNINSFYNNDMLKKLRSYFISPDGQQAKARKLTQIAELLFPGQSGDIEKQKDVLRWIDLASSDQLKKDEIHFLPLRGHFFHKVLNGLWACVDSSCNCKINTPLAHNWPFGKVYTQQRLTCECGAPVFELVFCSECNEPHLQAEIIHENGTRRISQVRKNNLDEFELNQEIPGDEDFDGITPVQTDQILIYPRSIDGSIDDRINCDGKLGADPTNYPIRIHFSDQGETCSNCVFSGAGQQEAMRGAYLGMPFYISNLIPSLLDHVKDGNNPLNQPYRGRRLLTFTDSRQGTAKIAIKIQQESERIRTRGLILKALLLEDNTPQILVLNQQIQTLQAVDPLPPGVQDIIDNLQNQVDHLQLKTKTYLEELQFLVLAQDISEHIKRSYLQLNHQIGNNVNNVTNILLIREFSRRPKRANSLETLGLVATNYPKLNNVINCPTEFQNYGLTINDWKDFLKVALDFFIRDGIYVSIPHDLINWLGGKYLPKFLIAPNSQDNPQGRFKRWPSYDDSRGIRQHRLVRILAHGLNIDLSQITNQKIDHLNSIMERAWNALVNAQLLEQIDNGFQLNINNISFCLMKKAWLCPITRRFLDTTFRGFTPYLPINSQVGQFHCGEQRGMPQYPTIIAPDDLVYRAQMKEWISNNQIINQLKEEGLWSEQADRILMGGNFIRAVEHSAQIRPQSKLQRYEDEFKKGYINVLNCSTTMEMGVDIGGLSIVCNNNVPPHPSNYLQRAGRAGRRSESRALSITLCKNNPHDLQVFQNPLWAFEAQMKKPKITLSSDRIVRRHLHAYLFGWFLNNNLTNLDGVTITLRADWFFESNPSINDQFIQWLESLLINCPEGLQHGLDYIKRKSVLEGIPLHEIIIPANELLEKIQDKWKEQLAYYESEIQTIPNQANPTYPQFLRRIQADMANHKSTYLLSILISNGFLPGYGFPTNISTFNNYTFSDFIANQAVLEEREDNVNQIAGKPTRNMAIALTEYAPGSQIVLDGKVFTSRGITLNFQNPNDGVNNHQVIHTAWRCSSCGKSGVSSYGNATRCTNSSCPNPADIEFFEYLEPAGFATSFYELPTNDISSQNFVPAQIPWVNTHTEIKQLINPSIGFYYSDEEGEIFYHNKGEHGNGFALCFNCGHAHSLNRDGSIPVGFEDHWKLRGKNAAPGNNAKCNPSPNQIRANISLGFTDKTDVFELYLKHQNTAEYFLVSNENNKKLSWTLGVAFRHGLAKTLGINAEELGVTVKQVVNQNLTNQPIYAICLYDTNSGGSGFASLAGQPEIFKSMLIYGKELLGCPNCENACQNCLLQFDTKQYVEYLDRRVGLSYLTNDLINSLGLPNDEKILGQNSQFCQFDFFKELKLSFHGKGEKLQLFIKGDVEDWEIAESSIRKHLSELVGQFGKFEKLELWLETPSFNNLSPDQRMDLYYLLAANVNIKVFHSGNLHLIEYGEILATSWKNNSPISYASKEEKSVFLDEKWGDTQGSMLIKSTGSSFNLHGVEVNPNDLIPTVGGNYIHIQLIQELNTNLRDFGKAFWDLVIERLNQQGFPLTYFGKLKLVDYSDRYLQNPFTVILLSRIIDSIPYEKKDDLEIEISTLLLGKDYFYGQRSVYEGWFKEEKDIRVEFIKELLRDFPNVEVNLGTSNRDLPHSRELNLEFDSGVVLNIKLDQGMGYWNCNKYSVFPFQKTIDDQIKWTRQKMNSLQAINSNIHPTYFYLVVK</sequence>
<evidence type="ECO:0000259" key="3">
    <source>
        <dbReference type="PROSITE" id="PS51192"/>
    </source>
</evidence>
<feature type="domain" description="Helicase C-terminal" evidence="4">
    <location>
        <begin position="984"/>
        <end position="1142"/>
    </location>
</feature>
<dbReference type="InterPro" id="IPR018973">
    <property type="entry name" value="MZB"/>
</dbReference>
<dbReference type="GO" id="GO:0006289">
    <property type="term" value="P:nucleotide-excision repair"/>
    <property type="evidence" value="ECO:0007669"/>
    <property type="project" value="TreeGrafter"/>
</dbReference>
<dbReference type="Pfam" id="PF09369">
    <property type="entry name" value="MZB"/>
    <property type="match status" value="1"/>
</dbReference>
<dbReference type="Proteomes" id="UP000642809">
    <property type="component" value="Unassembled WGS sequence"/>
</dbReference>
<dbReference type="InterPro" id="IPR001650">
    <property type="entry name" value="Helicase_C-like"/>
</dbReference>
<dbReference type="SMART" id="SM00490">
    <property type="entry name" value="HELICc"/>
    <property type="match status" value="1"/>
</dbReference>
<comment type="caution">
    <text evidence="5">The sequence shown here is derived from an EMBL/GenBank/DDBJ whole genome shotgun (WGS) entry which is preliminary data.</text>
</comment>
<keyword evidence="5" id="KW-0378">Hydrolase</keyword>
<dbReference type="PROSITE" id="PS51194">
    <property type="entry name" value="HELICASE_CTER"/>
    <property type="match status" value="1"/>
</dbReference>
<keyword evidence="1" id="KW-0547">Nucleotide-binding</keyword>
<dbReference type="GO" id="GO:0003676">
    <property type="term" value="F:nucleic acid binding"/>
    <property type="evidence" value="ECO:0007669"/>
    <property type="project" value="InterPro"/>
</dbReference>
<dbReference type="Pfam" id="PF00270">
    <property type="entry name" value="DEAD"/>
    <property type="match status" value="1"/>
</dbReference>
<organism evidence="5 6">
    <name type="scientific">Mongoliitalea lutea</name>
    <dbReference type="NCBI Taxonomy" id="849756"/>
    <lineage>
        <taxon>Bacteria</taxon>
        <taxon>Pseudomonadati</taxon>
        <taxon>Bacteroidota</taxon>
        <taxon>Cytophagia</taxon>
        <taxon>Cytophagales</taxon>
        <taxon>Cyclobacteriaceae</taxon>
        <taxon>Mongoliitalea</taxon>
    </lineage>
</organism>
<evidence type="ECO:0000256" key="2">
    <source>
        <dbReference type="ARBA" id="ARBA00022840"/>
    </source>
</evidence>
<dbReference type="PANTHER" id="PTHR47957">
    <property type="entry name" value="ATP-DEPENDENT HELICASE HRQ1"/>
    <property type="match status" value="1"/>
</dbReference>
<dbReference type="SMART" id="SM00487">
    <property type="entry name" value="DEXDc"/>
    <property type="match status" value="1"/>
</dbReference>
<evidence type="ECO:0000256" key="1">
    <source>
        <dbReference type="ARBA" id="ARBA00022741"/>
    </source>
</evidence>
<dbReference type="SUPFAM" id="SSF52540">
    <property type="entry name" value="P-loop containing nucleoside triphosphate hydrolases"/>
    <property type="match status" value="2"/>
</dbReference>
<protein>
    <submittedName>
        <fullName evidence="5">DEAD/DEAH box helicase</fullName>
    </submittedName>
</protein>
<feature type="domain" description="Helicase ATP-binding" evidence="3">
    <location>
        <begin position="123"/>
        <end position="329"/>
    </location>
</feature>
<accession>A0A8J3D2A3</accession>
<dbReference type="InterPro" id="IPR011545">
    <property type="entry name" value="DEAD/DEAH_box_helicase_dom"/>
</dbReference>
<dbReference type="Gene3D" id="3.40.50.300">
    <property type="entry name" value="P-loop containing nucleotide triphosphate hydrolases"/>
    <property type="match status" value="2"/>
</dbReference>
<dbReference type="EMBL" id="BMYF01000023">
    <property type="protein sequence ID" value="GHB49081.1"/>
    <property type="molecule type" value="Genomic_DNA"/>
</dbReference>
<name>A0A8J3D2A3_9BACT</name>
<proteinExistence type="predicted"/>
<evidence type="ECO:0000313" key="6">
    <source>
        <dbReference type="Proteomes" id="UP000642809"/>
    </source>
</evidence>
<gene>
    <name evidence="5" type="ORF">GCM10008106_32320</name>
</gene>
<evidence type="ECO:0000259" key="4">
    <source>
        <dbReference type="PROSITE" id="PS51194"/>
    </source>
</evidence>
<dbReference type="GO" id="GO:0036297">
    <property type="term" value="P:interstrand cross-link repair"/>
    <property type="evidence" value="ECO:0007669"/>
    <property type="project" value="TreeGrafter"/>
</dbReference>